<reference evidence="1 2" key="1">
    <citation type="submission" date="2019-06" db="EMBL/GenBank/DDBJ databases">
        <title>Draft genome of Aliikangiella marina GYP-15.</title>
        <authorList>
            <person name="Wang G."/>
        </authorList>
    </citation>
    <scope>NUCLEOTIDE SEQUENCE [LARGE SCALE GENOMIC DNA]</scope>
    <source>
        <strain evidence="1 2">GYP-15</strain>
    </source>
</reference>
<keyword evidence="2" id="KW-1185">Reference proteome</keyword>
<comment type="caution">
    <text evidence="1">The sequence shown here is derived from an EMBL/GenBank/DDBJ whole genome shotgun (WGS) entry which is preliminary data.</text>
</comment>
<name>A0A545T1B0_9GAMM</name>
<dbReference type="Proteomes" id="UP000317839">
    <property type="component" value="Unassembled WGS sequence"/>
</dbReference>
<accession>A0A545T1B0</accession>
<evidence type="ECO:0000313" key="2">
    <source>
        <dbReference type="Proteomes" id="UP000317839"/>
    </source>
</evidence>
<evidence type="ECO:0000313" key="1">
    <source>
        <dbReference type="EMBL" id="TQV71000.1"/>
    </source>
</evidence>
<dbReference type="AlphaFoldDB" id="A0A545T1B0"/>
<organism evidence="1 2">
    <name type="scientific">Aliikangiella marina</name>
    <dbReference type="NCBI Taxonomy" id="1712262"/>
    <lineage>
        <taxon>Bacteria</taxon>
        <taxon>Pseudomonadati</taxon>
        <taxon>Pseudomonadota</taxon>
        <taxon>Gammaproteobacteria</taxon>
        <taxon>Oceanospirillales</taxon>
        <taxon>Pleioneaceae</taxon>
        <taxon>Aliikangiella</taxon>
    </lineage>
</organism>
<proteinExistence type="predicted"/>
<protein>
    <submittedName>
        <fullName evidence="1">Uncharacterized protein</fullName>
    </submittedName>
</protein>
<dbReference type="EMBL" id="VIKR01000007">
    <property type="protein sequence ID" value="TQV71000.1"/>
    <property type="molecule type" value="Genomic_DNA"/>
</dbReference>
<gene>
    <name evidence="1" type="ORF">FLL45_21985</name>
</gene>
<sequence length="98" mass="10875">MDINEIKTEVIDYGKSNCYVPTSFEYVICSCGHDLFQMYSDDDEGGCGITCAKCDKGISIENSADYMEDIGQNICTCGSEELHVLVGKAFYQDSEDVR</sequence>
<dbReference type="RefSeq" id="WP_142944217.1">
    <property type="nucleotide sequence ID" value="NZ_VIKR01000007.1"/>
</dbReference>